<feature type="non-terminal residue" evidence="1">
    <location>
        <position position="1"/>
    </location>
</feature>
<dbReference type="AlphaFoldDB" id="A0A392MM08"/>
<sequence length="102" mass="11675">PTEPTQRPRCKKVGRVEYRRSPVCSDGHVLFTNMKLQNDNDVKIMFSIFSQYNMKGLIELDTTSVIFVQDICSSLIHPRTFDEIVACIVEPENDELVDLSDP</sequence>
<protein>
    <submittedName>
        <fullName evidence="1">Uncharacterized protein</fullName>
    </submittedName>
</protein>
<evidence type="ECO:0000313" key="1">
    <source>
        <dbReference type="EMBL" id="MCH88009.1"/>
    </source>
</evidence>
<evidence type="ECO:0000313" key="2">
    <source>
        <dbReference type="Proteomes" id="UP000265520"/>
    </source>
</evidence>
<dbReference type="Proteomes" id="UP000265520">
    <property type="component" value="Unassembled WGS sequence"/>
</dbReference>
<dbReference type="EMBL" id="LXQA010013327">
    <property type="protein sequence ID" value="MCH88009.1"/>
    <property type="molecule type" value="Genomic_DNA"/>
</dbReference>
<keyword evidence="2" id="KW-1185">Reference proteome</keyword>
<proteinExistence type="predicted"/>
<accession>A0A392MM08</accession>
<name>A0A392MM08_9FABA</name>
<organism evidence="1 2">
    <name type="scientific">Trifolium medium</name>
    <dbReference type="NCBI Taxonomy" id="97028"/>
    <lineage>
        <taxon>Eukaryota</taxon>
        <taxon>Viridiplantae</taxon>
        <taxon>Streptophyta</taxon>
        <taxon>Embryophyta</taxon>
        <taxon>Tracheophyta</taxon>
        <taxon>Spermatophyta</taxon>
        <taxon>Magnoliopsida</taxon>
        <taxon>eudicotyledons</taxon>
        <taxon>Gunneridae</taxon>
        <taxon>Pentapetalae</taxon>
        <taxon>rosids</taxon>
        <taxon>fabids</taxon>
        <taxon>Fabales</taxon>
        <taxon>Fabaceae</taxon>
        <taxon>Papilionoideae</taxon>
        <taxon>50 kb inversion clade</taxon>
        <taxon>NPAAA clade</taxon>
        <taxon>Hologalegina</taxon>
        <taxon>IRL clade</taxon>
        <taxon>Trifolieae</taxon>
        <taxon>Trifolium</taxon>
    </lineage>
</organism>
<comment type="caution">
    <text evidence="1">The sequence shown here is derived from an EMBL/GenBank/DDBJ whole genome shotgun (WGS) entry which is preliminary data.</text>
</comment>
<reference evidence="1 2" key="1">
    <citation type="journal article" date="2018" name="Front. Plant Sci.">
        <title>Red Clover (Trifolium pratense) and Zigzag Clover (T. medium) - A Picture of Genomic Similarities and Differences.</title>
        <authorList>
            <person name="Dluhosova J."/>
            <person name="Istvanek J."/>
            <person name="Nedelnik J."/>
            <person name="Repkova J."/>
        </authorList>
    </citation>
    <scope>NUCLEOTIDE SEQUENCE [LARGE SCALE GENOMIC DNA]</scope>
    <source>
        <strain evidence="2">cv. 10/8</strain>
        <tissue evidence="1">Leaf</tissue>
    </source>
</reference>
<gene>
    <name evidence="1" type="ORF">A2U01_0008890</name>
</gene>